<evidence type="ECO:0000259" key="3">
    <source>
        <dbReference type="PROSITE" id="PS50853"/>
    </source>
</evidence>
<dbReference type="PROSITE" id="PS51257">
    <property type="entry name" value="PROKAR_LIPOPROTEIN"/>
    <property type="match status" value="1"/>
</dbReference>
<dbReference type="SUPFAM" id="SSF51055">
    <property type="entry name" value="Carbohydrate binding domain"/>
    <property type="match status" value="1"/>
</dbReference>
<protein>
    <submittedName>
        <fullName evidence="4">Chitin-binding protein</fullName>
    </submittedName>
</protein>
<dbReference type="Proteomes" id="UP000309061">
    <property type="component" value="Chromosome"/>
</dbReference>
<name>A0A6B8KE88_9HYPH</name>
<dbReference type="SMART" id="SM00060">
    <property type="entry name" value="FN3"/>
    <property type="match status" value="1"/>
</dbReference>
<feature type="domain" description="Fibronectin type-III" evidence="3">
    <location>
        <begin position="92"/>
        <end position="177"/>
    </location>
</feature>
<keyword evidence="1" id="KW-0378">Hydrolase</keyword>
<keyword evidence="5" id="KW-1185">Reference proteome</keyword>
<evidence type="ECO:0000256" key="2">
    <source>
        <dbReference type="SAM" id="SignalP"/>
    </source>
</evidence>
<dbReference type="AlphaFoldDB" id="A0A6B8KE88"/>
<evidence type="ECO:0000256" key="1">
    <source>
        <dbReference type="ARBA" id="ARBA00022801"/>
    </source>
</evidence>
<dbReference type="Pfam" id="PF00041">
    <property type="entry name" value="fn3"/>
    <property type="match status" value="1"/>
</dbReference>
<feature type="chain" id="PRO_5025662379" evidence="2">
    <location>
        <begin position="20"/>
        <end position="568"/>
    </location>
</feature>
<dbReference type="Gene3D" id="2.10.10.20">
    <property type="entry name" value="Carbohydrate-binding module superfamily 5/12"/>
    <property type="match status" value="1"/>
</dbReference>
<dbReference type="InterPro" id="IPR003961">
    <property type="entry name" value="FN3_dom"/>
</dbReference>
<dbReference type="GO" id="GO:0030246">
    <property type="term" value="F:carbohydrate binding"/>
    <property type="evidence" value="ECO:0007669"/>
    <property type="project" value="InterPro"/>
</dbReference>
<dbReference type="Gene3D" id="2.60.40.10">
    <property type="entry name" value="Immunoglobulins"/>
    <property type="match status" value="1"/>
</dbReference>
<dbReference type="SMART" id="SM00495">
    <property type="entry name" value="ChtBD3"/>
    <property type="match status" value="1"/>
</dbReference>
<organism evidence="4 5">
    <name type="scientific">Methylocystis heyeri</name>
    <dbReference type="NCBI Taxonomy" id="391905"/>
    <lineage>
        <taxon>Bacteria</taxon>
        <taxon>Pseudomonadati</taxon>
        <taxon>Pseudomonadota</taxon>
        <taxon>Alphaproteobacteria</taxon>
        <taxon>Hyphomicrobiales</taxon>
        <taxon>Methylocystaceae</taxon>
        <taxon>Methylocystis</taxon>
    </lineage>
</organism>
<dbReference type="CDD" id="cd00063">
    <property type="entry name" value="FN3"/>
    <property type="match status" value="1"/>
</dbReference>
<dbReference type="OrthoDB" id="119355at2"/>
<sequence>MSRISSTALLAATIFGSWAGASTLAFSCPAPWSASAVYAAPGSQVSENGLIYRNNWWTQGQDPATNNGVYPGSGEPWTLVGSCSGCSTAPPTPTGLAASGTTSASTTLSWGPVTVASCTVTGYNVYENGTLIGNVPGASVAISNLSPSTNYNFAVAAVDSFGASAQTQPITVTTSSSGGGGGGGGSSQSSGTINFHLLLGAGTAQDSMTLTGGNYDDLIMSNVIAGVMYAHLVKEGFPGIQFNNDYLVGSIFAQLLQENIETQLYQASSNLIDPSSLQQAVMGMGQGGPYQINNYAVDMVSGTYAPSGHSLINYVAIQKNIGYTMATAATQYARATPASFNNKYYGPMLPAYFHYNDMVALNVTGKGAGGWTTPWEPAYDNALANFVKLPNSFLDVILNVAYNQGYYGTLVGKYSTLGATATAATIASVNSYAQVWGSQDSYAQYPYQVHYYLDQLYDNPIPTTSPSSVVTPQNHVGFSVAALSAVFSNVAQTLSYSSGTAAAQFFTASQASAAFSASLAKNAVSSTANLDLSSASSRAVIFAVIDTALSSLEKSVGMQFNATTTSQL</sequence>
<dbReference type="KEGG" id="mhey:H2LOC_014270"/>
<dbReference type="GO" id="GO:0004553">
    <property type="term" value="F:hydrolase activity, hydrolyzing O-glycosyl compounds"/>
    <property type="evidence" value="ECO:0007669"/>
    <property type="project" value="InterPro"/>
</dbReference>
<dbReference type="InterPro" id="IPR036116">
    <property type="entry name" value="FN3_sf"/>
</dbReference>
<dbReference type="CDD" id="cd12215">
    <property type="entry name" value="ChiC_BD"/>
    <property type="match status" value="1"/>
</dbReference>
<proteinExistence type="predicted"/>
<dbReference type="PROSITE" id="PS50853">
    <property type="entry name" value="FN3"/>
    <property type="match status" value="1"/>
</dbReference>
<dbReference type="GO" id="GO:0005975">
    <property type="term" value="P:carbohydrate metabolic process"/>
    <property type="evidence" value="ECO:0007669"/>
    <property type="project" value="InterPro"/>
</dbReference>
<dbReference type="SUPFAM" id="SSF49265">
    <property type="entry name" value="Fibronectin type III"/>
    <property type="match status" value="1"/>
</dbReference>
<keyword evidence="2" id="KW-0732">Signal</keyword>
<accession>A0A6B8KE88</accession>
<dbReference type="InterPro" id="IPR003610">
    <property type="entry name" value="CBM5/12"/>
</dbReference>
<dbReference type="EMBL" id="CP046052">
    <property type="protein sequence ID" value="QGM46764.1"/>
    <property type="molecule type" value="Genomic_DNA"/>
</dbReference>
<dbReference type="InterPro" id="IPR013783">
    <property type="entry name" value="Ig-like_fold"/>
</dbReference>
<evidence type="ECO:0000313" key="4">
    <source>
        <dbReference type="EMBL" id="QGM46764.1"/>
    </source>
</evidence>
<feature type="signal peptide" evidence="2">
    <location>
        <begin position="1"/>
        <end position="19"/>
    </location>
</feature>
<dbReference type="InterPro" id="IPR036573">
    <property type="entry name" value="CBM_sf_5/12"/>
</dbReference>
<evidence type="ECO:0000313" key="5">
    <source>
        <dbReference type="Proteomes" id="UP000309061"/>
    </source>
</evidence>
<reference evidence="4 5" key="1">
    <citation type="submission" date="2019-11" db="EMBL/GenBank/DDBJ databases">
        <title>The genome sequence of Methylocystis heyeri.</title>
        <authorList>
            <person name="Oshkin I.Y."/>
            <person name="Miroshnikov K."/>
            <person name="Dedysh S.N."/>
        </authorList>
    </citation>
    <scope>NUCLEOTIDE SEQUENCE [LARGE SCALE GENOMIC DNA]</scope>
    <source>
        <strain evidence="4 5">H2</strain>
    </source>
</reference>
<dbReference type="GO" id="GO:0005576">
    <property type="term" value="C:extracellular region"/>
    <property type="evidence" value="ECO:0007669"/>
    <property type="project" value="InterPro"/>
</dbReference>
<gene>
    <name evidence="4" type="ORF">H2LOC_014270</name>
</gene>